<dbReference type="AlphaFoldDB" id="A0A0G4G581"/>
<dbReference type="InterPro" id="IPR020471">
    <property type="entry name" value="AKR"/>
</dbReference>
<dbReference type="SUPFAM" id="SSF51430">
    <property type="entry name" value="NAD(P)-linked oxidoreductase"/>
    <property type="match status" value="1"/>
</dbReference>
<proteinExistence type="predicted"/>
<dbReference type="GO" id="GO:0005829">
    <property type="term" value="C:cytosol"/>
    <property type="evidence" value="ECO:0007669"/>
    <property type="project" value="TreeGrafter"/>
</dbReference>
<dbReference type="Pfam" id="PF00248">
    <property type="entry name" value="Aldo_ket_red"/>
    <property type="match status" value="2"/>
</dbReference>
<dbReference type="EMBL" id="CDMZ01000894">
    <property type="protein sequence ID" value="CEM23482.1"/>
    <property type="molecule type" value="Genomic_DNA"/>
</dbReference>
<reference evidence="2" key="1">
    <citation type="submission" date="2014-11" db="EMBL/GenBank/DDBJ databases">
        <authorList>
            <person name="Otto D Thomas"/>
            <person name="Naeem Raeece"/>
        </authorList>
    </citation>
    <scope>NUCLEOTIDE SEQUENCE</scope>
</reference>
<dbReference type="PANTHER" id="PTHR42686:SF1">
    <property type="entry name" value="GH17980P-RELATED"/>
    <property type="match status" value="1"/>
</dbReference>
<dbReference type="GO" id="GO:0016491">
    <property type="term" value="F:oxidoreductase activity"/>
    <property type="evidence" value="ECO:0007669"/>
    <property type="project" value="InterPro"/>
</dbReference>
<name>A0A0G4G581_9ALVE</name>
<organism evidence="2">
    <name type="scientific">Chromera velia CCMP2878</name>
    <dbReference type="NCBI Taxonomy" id="1169474"/>
    <lineage>
        <taxon>Eukaryota</taxon>
        <taxon>Sar</taxon>
        <taxon>Alveolata</taxon>
        <taxon>Colpodellida</taxon>
        <taxon>Chromeraceae</taxon>
        <taxon>Chromera</taxon>
    </lineage>
</organism>
<protein>
    <recommendedName>
        <fullName evidence="1">NADP-dependent oxidoreductase domain-containing protein</fullName>
    </recommendedName>
</protein>
<dbReference type="PANTHER" id="PTHR42686">
    <property type="entry name" value="GH17980P-RELATED"/>
    <property type="match status" value="1"/>
</dbReference>
<sequence>MHMLPSPTETVKEALSKGIRYFDTAPHYGNGLAEERLGRALPPFRAAPPEKEKSCSKGVVRVSTKVGRYCVPETKFDKTTMKPEWRYNGTTYKDQFVTKNFHSNVCVVDYTAEGIVKNVLQSVERLVAPRLHPDSVPDYMAQLQSAVTGVSSRPLPGGRPPFDVLRLHDAEEEETFSPCVGKGGGLEALGRLKSAGVCSEVSLGMGDAVFARRLMESCEQGLIDNVMIAGVWNLLNQEGLEFLIFCQERGVKIHLASVFASGALWGGDRYNCAPMSEEIQKKVQGWRELCEKHKAALPRVALEFALLPEVVELVAIGCATVEEVRQNSALWEEDSGSTVPVSLWKEAMERGLLRKDFAQLITGLNINRN</sequence>
<dbReference type="VEuPathDB" id="CryptoDB:Cvel_4178"/>
<gene>
    <name evidence="2" type="ORF">Cvel_4178</name>
</gene>
<dbReference type="InterPro" id="IPR036812">
    <property type="entry name" value="NAD(P)_OxRdtase_dom_sf"/>
</dbReference>
<feature type="domain" description="NADP-dependent oxidoreductase" evidence="1">
    <location>
        <begin position="162"/>
        <end position="332"/>
    </location>
</feature>
<dbReference type="Gene3D" id="3.20.20.100">
    <property type="entry name" value="NADP-dependent oxidoreductase domain"/>
    <property type="match status" value="1"/>
</dbReference>
<feature type="domain" description="NADP-dependent oxidoreductase" evidence="1">
    <location>
        <begin position="9"/>
        <end position="126"/>
    </location>
</feature>
<evidence type="ECO:0000313" key="2">
    <source>
        <dbReference type="EMBL" id="CEM23482.1"/>
    </source>
</evidence>
<dbReference type="InterPro" id="IPR023210">
    <property type="entry name" value="NADP_OxRdtase_dom"/>
</dbReference>
<accession>A0A0G4G581</accession>
<evidence type="ECO:0000259" key="1">
    <source>
        <dbReference type="Pfam" id="PF00248"/>
    </source>
</evidence>